<proteinExistence type="predicted"/>
<evidence type="ECO:0000313" key="3">
    <source>
        <dbReference type="Proteomes" id="UP000788426"/>
    </source>
</evidence>
<dbReference type="Proteomes" id="UP000788426">
    <property type="component" value="Unassembled WGS sequence"/>
</dbReference>
<accession>A0ABS6YA06</accession>
<dbReference type="InterPro" id="IPR006047">
    <property type="entry name" value="GH13_cat_dom"/>
</dbReference>
<dbReference type="RefSeq" id="WP_219479128.1">
    <property type="nucleotide sequence ID" value="NZ_CAJZHJ010000038.1"/>
</dbReference>
<dbReference type="PANTHER" id="PTHR10357:SF205">
    <property type="entry name" value="O-GLYCOSYL HYDROLASE FAMILY 13"/>
    <property type="match status" value="1"/>
</dbReference>
<protein>
    <submittedName>
        <fullName evidence="2">Alpha-amylase</fullName>
    </submittedName>
</protein>
<dbReference type="Pfam" id="PF00128">
    <property type="entry name" value="Alpha-amylase"/>
    <property type="match status" value="2"/>
</dbReference>
<feature type="domain" description="Glycosyl hydrolase family 13 catalytic" evidence="1">
    <location>
        <begin position="9"/>
        <end position="434"/>
    </location>
</feature>
<dbReference type="PANTHER" id="PTHR10357">
    <property type="entry name" value="ALPHA-AMYLASE FAMILY MEMBER"/>
    <property type="match status" value="1"/>
</dbReference>
<reference evidence="2 3" key="1">
    <citation type="submission" date="2021-07" db="EMBL/GenBank/DDBJ databases">
        <title>Genomic diversity and antimicrobial resistance of Prevotella spp. isolated from chronic lung disease airways.</title>
        <authorList>
            <person name="Webb K.A."/>
            <person name="Olagoke O.S."/>
            <person name="Baird T."/>
            <person name="Neill J."/>
            <person name="Pham A."/>
            <person name="Wells T.J."/>
            <person name="Ramsay K.A."/>
            <person name="Bell S.C."/>
            <person name="Sarovich D.S."/>
            <person name="Price E.P."/>
        </authorList>
    </citation>
    <scope>NUCLEOTIDE SEQUENCE [LARGE SCALE GENOMIC DNA]</scope>
    <source>
        <strain evidence="2 3">SCHI0011.S.12</strain>
    </source>
</reference>
<keyword evidence="3" id="KW-1185">Reference proteome</keyword>
<organism evidence="2 3">
    <name type="scientific">Hoylesella nanceiensis</name>
    <dbReference type="NCBI Taxonomy" id="425941"/>
    <lineage>
        <taxon>Bacteria</taxon>
        <taxon>Pseudomonadati</taxon>
        <taxon>Bacteroidota</taxon>
        <taxon>Bacteroidia</taxon>
        <taxon>Bacteroidales</taxon>
        <taxon>Prevotellaceae</taxon>
        <taxon>Hoylesella</taxon>
    </lineage>
</organism>
<sequence length="561" mass="64017">MNKKLIIYQVFTRLFGNRNHNNIINGSITENGVGKMNDFNTSTLKRIKSMGCTHVWYTGIIRHASTTSYEEYGIPTQHPAIVKGKAGSPYAIVDYYDVDPDLAENVPDRMQEFEALLSRTSKVGLKTIIDFVPNHVARQYKSTTKPEGVEDLGEDDDTTKNFDANNNFYYCNGLPFAPTFSLYSEATDTTYFEQPAKATGNDRFDNAPNKDDWYETIKLNYGVDYCNPCGERTEHFDPIPSTWKKMTDILLFWARKGVDGFRCDMAEMVPSAFWTYAIKEVKNEFPYILFIGEVYNPSLYDTYIQSGFDYLYDKVGMYDCVRGVIAGTRKPTEITKQWQATNHIKNKMLYFLENHDEQRIASPFFANDAEKGFPGVVVSSLLLPNPFMLYAGQELGEPGMDAEGFSGRDGRTTIFDYWGIDKLYRGYYKKNALTAQEKVIWDKYNAILRIASKEKVISVGSFFDLMYANPLTSNFNSNSLYAFIRAYKQEVLLVVANFSDLEMQCAINIPRHAFEHLSLSEGQVNAVDLLTGETTFQMFSPEKPFKVGIDPYGARVYKFIL</sequence>
<dbReference type="SMART" id="SM00642">
    <property type="entry name" value="Aamy"/>
    <property type="match status" value="1"/>
</dbReference>
<name>A0ABS6YA06_9BACT</name>
<dbReference type="EMBL" id="JAHXCT010000001">
    <property type="protein sequence ID" value="MBW4768392.1"/>
    <property type="molecule type" value="Genomic_DNA"/>
</dbReference>
<evidence type="ECO:0000259" key="1">
    <source>
        <dbReference type="SMART" id="SM00642"/>
    </source>
</evidence>
<gene>
    <name evidence="2" type="ORF">KZO38_01225</name>
</gene>
<dbReference type="CDD" id="cd11349">
    <property type="entry name" value="AmyAc_3"/>
    <property type="match status" value="1"/>
</dbReference>
<comment type="caution">
    <text evidence="2">The sequence shown here is derived from an EMBL/GenBank/DDBJ whole genome shotgun (WGS) entry which is preliminary data.</text>
</comment>
<evidence type="ECO:0000313" key="2">
    <source>
        <dbReference type="EMBL" id="MBW4768392.1"/>
    </source>
</evidence>